<proteinExistence type="predicted"/>
<dbReference type="OrthoDB" id="4760831at2759"/>
<dbReference type="Proteomes" id="UP000799753">
    <property type="component" value="Unassembled WGS sequence"/>
</dbReference>
<feature type="non-terminal residue" evidence="2">
    <location>
        <position position="397"/>
    </location>
</feature>
<evidence type="ECO:0000256" key="1">
    <source>
        <dbReference type="SAM" id="MobiDB-lite"/>
    </source>
</evidence>
<dbReference type="AlphaFoldDB" id="A0A6A6RHN9"/>
<accession>A0A6A6RHN9</accession>
<dbReference type="Gene3D" id="3.40.50.1460">
    <property type="match status" value="1"/>
</dbReference>
<evidence type="ECO:0008006" key="4">
    <source>
        <dbReference type="Google" id="ProtNLM"/>
    </source>
</evidence>
<gene>
    <name evidence="2" type="ORF">P280DRAFT_474521</name>
</gene>
<evidence type="ECO:0000313" key="3">
    <source>
        <dbReference type="Proteomes" id="UP000799753"/>
    </source>
</evidence>
<organism evidence="2 3">
    <name type="scientific">Massarina eburnea CBS 473.64</name>
    <dbReference type="NCBI Taxonomy" id="1395130"/>
    <lineage>
        <taxon>Eukaryota</taxon>
        <taxon>Fungi</taxon>
        <taxon>Dikarya</taxon>
        <taxon>Ascomycota</taxon>
        <taxon>Pezizomycotina</taxon>
        <taxon>Dothideomycetes</taxon>
        <taxon>Pleosporomycetidae</taxon>
        <taxon>Pleosporales</taxon>
        <taxon>Massarineae</taxon>
        <taxon>Massarinaceae</taxon>
        <taxon>Massarina</taxon>
    </lineage>
</organism>
<evidence type="ECO:0000313" key="2">
    <source>
        <dbReference type="EMBL" id="KAF2634567.1"/>
    </source>
</evidence>
<name>A0A6A6RHN9_9PLEO</name>
<reference evidence="2" key="1">
    <citation type="journal article" date="2020" name="Stud. Mycol.">
        <title>101 Dothideomycetes genomes: a test case for predicting lifestyles and emergence of pathogens.</title>
        <authorList>
            <person name="Haridas S."/>
            <person name="Albert R."/>
            <person name="Binder M."/>
            <person name="Bloem J."/>
            <person name="Labutti K."/>
            <person name="Salamov A."/>
            <person name="Andreopoulos B."/>
            <person name="Baker S."/>
            <person name="Barry K."/>
            <person name="Bills G."/>
            <person name="Bluhm B."/>
            <person name="Cannon C."/>
            <person name="Castanera R."/>
            <person name="Culley D."/>
            <person name="Daum C."/>
            <person name="Ezra D."/>
            <person name="Gonzalez J."/>
            <person name="Henrissat B."/>
            <person name="Kuo A."/>
            <person name="Liang C."/>
            <person name="Lipzen A."/>
            <person name="Lutzoni F."/>
            <person name="Magnuson J."/>
            <person name="Mondo S."/>
            <person name="Nolan M."/>
            <person name="Ohm R."/>
            <person name="Pangilinan J."/>
            <person name="Park H.-J."/>
            <person name="Ramirez L."/>
            <person name="Alfaro M."/>
            <person name="Sun H."/>
            <person name="Tritt A."/>
            <person name="Yoshinaga Y."/>
            <person name="Zwiers L.-H."/>
            <person name="Turgeon B."/>
            <person name="Goodwin S."/>
            <person name="Spatafora J."/>
            <person name="Crous P."/>
            <person name="Grigoriev I."/>
        </authorList>
    </citation>
    <scope>NUCLEOTIDE SEQUENCE</scope>
    <source>
        <strain evidence="2">CBS 473.64</strain>
    </source>
</reference>
<feature type="region of interest" description="Disordered" evidence="1">
    <location>
        <begin position="341"/>
        <end position="397"/>
    </location>
</feature>
<dbReference type="EMBL" id="MU006819">
    <property type="protein sequence ID" value="KAF2634567.1"/>
    <property type="molecule type" value="Genomic_DNA"/>
</dbReference>
<sequence length="397" mass="45297">MQRDLGLPEGYTKVAVLLVKWAHELDELNTKEEAEGLEKVFRKQFHYETKIVELDLSSKPQLQLNLHLTEFVAKHDGPNNLLIVYYTGHGVFRDDHKHLDFMASLTKTPERGLNKVPKCNWNAAEDILRSDYVECDVLTILDTCYASNLAKSGNEEGRVMELLSACAIDQTTSSGDNSFTRALIDALKQLLGENVDRAFSTHELNQLILRDIRRLDTPSQLWYRSQYTDRHILLAPLKLQEKPPSLPQLPRSYLTLRFALRQEMLGRVEIEYLTSSLAKAFHKKAPVGLRRVDWVGIKPARITPFERAALATYVIKKWRNIVKKEREQRLSEAKVDEVRLPIEKMGVDSPTPSPSPSPTKKRSRNGLEDVLEPERKRGNLGIQPPSPPVSIFSPMED</sequence>
<protein>
    <recommendedName>
        <fullName evidence="4">Caspase family p20 domain-containing protein</fullName>
    </recommendedName>
</protein>
<keyword evidence="3" id="KW-1185">Reference proteome</keyword>